<keyword evidence="4" id="KW-1185">Reference proteome</keyword>
<dbReference type="SUPFAM" id="SSF52833">
    <property type="entry name" value="Thioredoxin-like"/>
    <property type="match status" value="1"/>
</dbReference>
<name>A0A4U1CQ25_9SPHI</name>
<dbReference type="InterPro" id="IPR013766">
    <property type="entry name" value="Thioredoxin_domain"/>
</dbReference>
<organism evidence="3 4">
    <name type="scientific">Pedobacter frigoris</name>
    <dbReference type="NCBI Taxonomy" id="2571272"/>
    <lineage>
        <taxon>Bacteria</taxon>
        <taxon>Pseudomonadati</taxon>
        <taxon>Bacteroidota</taxon>
        <taxon>Sphingobacteriia</taxon>
        <taxon>Sphingobacteriales</taxon>
        <taxon>Sphingobacteriaceae</taxon>
        <taxon>Pedobacter</taxon>
    </lineage>
</organism>
<dbReference type="EMBL" id="SWBQ01000001">
    <property type="protein sequence ID" value="TKC08980.1"/>
    <property type="molecule type" value="Genomic_DNA"/>
</dbReference>
<evidence type="ECO:0000256" key="1">
    <source>
        <dbReference type="SAM" id="SignalP"/>
    </source>
</evidence>
<dbReference type="InterPro" id="IPR000866">
    <property type="entry name" value="AhpC/TSA"/>
</dbReference>
<comment type="caution">
    <text evidence="3">The sequence shown here is derived from an EMBL/GenBank/DDBJ whole genome shotgun (WGS) entry which is preliminary data.</text>
</comment>
<proteinExistence type="predicted"/>
<dbReference type="Pfam" id="PF00578">
    <property type="entry name" value="AhpC-TSA"/>
    <property type="match status" value="1"/>
</dbReference>
<dbReference type="InterPro" id="IPR050553">
    <property type="entry name" value="Thioredoxin_ResA/DsbE_sf"/>
</dbReference>
<evidence type="ECO:0000313" key="3">
    <source>
        <dbReference type="EMBL" id="TKC08980.1"/>
    </source>
</evidence>
<reference evidence="3 4" key="1">
    <citation type="submission" date="2019-04" db="EMBL/GenBank/DDBJ databases">
        <title>Pedobacter sp. RP-3-15 sp. nov., isolated from Arctic soil.</title>
        <authorList>
            <person name="Dahal R.H."/>
            <person name="Kim D.-U."/>
        </authorList>
    </citation>
    <scope>NUCLEOTIDE SEQUENCE [LARGE SCALE GENOMIC DNA]</scope>
    <source>
        <strain evidence="3 4">RP-3-15</strain>
    </source>
</reference>
<sequence length="680" mass="78768">MKIYKIILLLLLLSKVTLAQENDIDLLKMQQEYKAAGLPVPFGPQPEVGKPMPDFTLSDITYYKAKKASLKDFKGRWLVLDFWHRTCSACIASFPKINKFQQEFGDEIQFMMIAFIDNSEGSFHHYEPTKVLYETLREKRKLSMPCAYESALQERFGIYSAPYMIIIDPTGIVRAITGGNNMTVEKVKALLNGKNPVLDMIDADRVEFKKGINNLNPAPADSSILYQSILAKSNPSFDKYYNPQIDYQLKSESFIRKGYKASNAMLFMMYNNAYFGFPYWDNNDPLYNKVYRRPVLEIRDSSLFNYEGESRVGFNYSLDVPSSQVSKEKLMFIMQRDLENYLNYSATIEVRRMPIYRLVAKPGALEKIKNKGATARSELVDGLGFSVTRCKMSDFLSKIKFSFQNKWIPIFDETNIADRIDITINAEMKDMEAVKKELQKNGLDIVVGEREFKVLVIRDKKPTHIEFSTDNSLRELMSLNGNDSLIINDLIRQNIPKKGNPKWENLKTELQKKYPPIADEVVSRSKVEYFIFKNDWSNFEKSVIFYTEKYKLNIFPEKLKEYAWLLFQHSDNEDAISEADRWRRIYLDDQSTTSQSWYVAANLLYKLGMLMRNNKISANVEGGDTVLKGGLNYMNVMVLKAEPNNKLYQETLVKMEKREPTWPISSTSIKPSKINLNREL</sequence>
<gene>
    <name evidence="3" type="ORF">FA047_02475</name>
</gene>
<dbReference type="GO" id="GO:0016491">
    <property type="term" value="F:oxidoreductase activity"/>
    <property type="evidence" value="ECO:0007669"/>
    <property type="project" value="InterPro"/>
</dbReference>
<protein>
    <submittedName>
        <fullName evidence="3">TlpA family protein disulfide reductase</fullName>
    </submittedName>
</protein>
<dbReference type="Proteomes" id="UP000307244">
    <property type="component" value="Unassembled WGS sequence"/>
</dbReference>
<dbReference type="OrthoDB" id="793244at2"/>
<keyword evidence="1" id="KW-0732">Signal</keyword>
<dbReference type="GO" id="GO:0016209">
    <property type="term" value="F:antioxidant activity"/>
    <property type="evidence" value="ECO:0007669"/>
    <property type="project" value="InterPro"/>
</dbReference>
<dbReference type="CDD" id="cd02966">
    <property type="entry name" value="TlpA_like_family"/>
    <property type="match status" value="1"/>
</dbReference>
<dbReference type="InterPro" id="IPR036249">
    <property type="entry name" value="Thioredoxin-like_sf"/>
</dbReference>
<dbReference type="PROSITE" id="PS51352">
    <property type="entry name" value="THIOREDOXIN_2"/>
    <property type="match status" value="1"/>
</dbReference>
<feature type="domain" description="Thioredoxin" evidence="2">
    <location>
        <begin position="46"/>
        <end position="196"/>
    </location>
</feature>
<dbReference type="AlphaFoldDB" id="A0A4U1CQ25"/>
<evidence type="ECO:0000259" key="2">
    <source>
        <dbReference type="PROSITE" id="PS51352"/>
    </source>
</evidence>
<feature type="signal peptide" evidence="1">
    <location>
        <begin position="1"/>
        <end position="19"/>
    </location>
</feature>
<dbReference type="PANTHER" id="PTHR42852">
    <property type="entry name" value="THIOL:DISULFIDE INTERCHANGE PROTEIN DSBE"/>
    <property type="match status" value="1"/>
</dbReference>
<dbReference type="RefSeq" id="WP_136834398.1">
    <property type="nucleotide sequence ID" value="NZ_SWBQ01000001.1"/>
</dbReference>
<evidence type="ECO:0000313" key="4">
    <source>
        <dbReference type="Proteomes" id="UP000307244"/>
    </source>
</evidence>
<feature type="chain" id="PRO_5020810241" evidence="1">
    <location>
        <begin position="20"/>
        <end position="680"/>
    </location>
</feature>
<dbReference type="PANTHER" id="PTHR42852:SF17">
    <property type="entry name" value="THIOREDOXIN-LIKE PROTEIN HI_1115"/>
    <property type="match status" value="1"/>
</dbReference>
<accession>A0A4U1CQ25</accession>
<dbReference type="Gene3D" id="3.40.30.10">
    <property type="entry name" value="Glutaredoxin"/>
    <property type="match status" value="1"/>
</dbReference>